<reference evidence="1" key="2">
    <citation type="submission" date="2025-08" db="UniProtKB">
        <authorList>
            <consortium name="Ensembl"/>
        </authorList>
    </citation>
    <scope>IDENTIFICATION</scope>
</reference>
<name>A0A4X1TVN0_PIG</name>
<dbReference type="Ensembl" id="ENSSSCT00070023366.1">
    <property type="protein sequence ID" value="ENSSSCP00070019332.1"/>
    <property type="gene ID" value="ENSSSCG00070011990.1"/>
</dbReference>
<dbReference type="Proteomes" id="UP000314985">
    <property type="component" value="Chromosome 13"/>
</dbReference>
<proteinExistence type="predicted"/>
<dbReference type="AlphaFoldDB" id="A0A4X1TVN0"/>
<sequence>MWSLATSKGGEDGGRERLFASVMIHCEPVWPFHQPGCWLHAQDSEKSSYLPVSFCTCREYICMI</sequence>
<accession>A0A4X1TVN0</accession>
<organism evidence="1 2">
    <name type="scientific">Sus scrofa</name>
    <name type="common">Pig</name>
    <dbReference type="NCBI Taxonomy" id="9823"/>
    <lineage>
        <taxon>Eukaryota</taxon>
        <taxon>Metazoa</taxon>
        <taxon>Chordata</taxon>
        <taxon>Craniata</taxon>
        <taxon>Vertebrata</taxon>
        <taxon>Euteleostomi</taxon>
        <taxon>Mammalia</taxon>
        <taxon>Eutheria</taxon>
        <taxon>Laurasiatheria</taxon>
        <taxon>Artiodactyla</taxon>
        <taxon>Suina</taxon>
        <taxon>Suidae</taxon>
        <taxon>Sus</taxon>
    </lineage>
</organism>
<protein>
    <submittedName>
        <fullName evidence="1">Uncharacterized protein</fullName>
    </submittedName>
</protein>
<reference evidence="1 2" key="1">
    <citation type="submission" date="2017-08" db="EMBL/GenBank/DDBJ databases">
        <title>USMARCv1.0.</title>
        <authorList>
            <person name="Hannum G.I."/>
            <person name="Koren S."/>
            <person name="Schroeder S.G."/>
            <person name="Chin S.C."/>
            <person name="Nonneman D.J."/>
            <person name="Becker S.A."/>
            <person name="Rosen B.D."/>
            <person name="Bickhart D.M."/>
            <person name="Putnam N.H."/>
            <person name="Green R.E."/>
            <person name="Tuggle C.K."/>
            <person name="Liu H."/>
            <person name="Rohrer G.A."/>
            <person name="Warr A."/>
            <person name="Hall R."/>
            <person name="Kim K."/>
            <person name="Hume D.A."/>
            <person name="Talbot R."/>
            <person name="Chow W."/>
            <person name="Howe K."/>
            <person name="Schwartz A.S."/>
            <person name="Watson M."/>
            <person name="Archibald A.L."/>
            <person name="Phillippy A.M."/>
            <person name="Smith T.P.L."/>
        </authorList>
    </citation>
    <scope>NUCLEOTIDE SEQUENCE [LARGE SCALE GENOMIC DNA]</scope>
</reference>
<evidence type="ECO:0000313" key="2">
    <source>
        <dbReference type="Proteomes" id="UP000314985"/>
    </source>
</evidence>
<evidence type="ECO:0000313" key="1">
    <source>
        <dbReference type="Ensembl" id="ENSSSCP00070019332.1"/>
    </source>
</evidence>